<sequence length="179" mass="18872">MSTLPPLPFESPATPADLEAMAIQLGRPMRGVVSIARRCACGRPAVVRTQPRLPDGTPFPTSLYLTLPSLTHAVSRLEADGRMAELSAALLEDEELAAGYAAAHRRYLERRGELGEVEEISEFSAGGMPTRVKCLHALIGQGLAEGPGINPVADLVLAEVAPSASIDVCRCEQAGEGTV</sequence>
<protein>
    <submittedName>
        <fullName evidence="1">DUF501 domain-containing protein</fullName>
    </submittedName>
</protein>
<dbReference type="Proteomes" id="UP001203761">
    <property type="component" value="Unassembled WGS sequence"/>
</dbReference>
<dbReference type="InterPro" id="IPR007511">
    <property type="entry name" value="DUF501"/>
</dbReference>
<accession>A0ABT0QVT2</accession>
<organism evidence="1 2">
    <name type="scientific">Brachybacterium equifaecis</name>
    <dbReference type="NCBI Taxonomy" id="2910770"/>
    <lineage>
        <taxon>Bacteria</taxon>
        <taxon>Bacillati</taxon>
        <taxon>Actinomycetota</taxon>
        <taxon>Actinomycetes</taxon>
        <taxon>Micrococcales</taxon>
        <taxon>Dermabacteraceae</taxon>
        <taxon>Brachybacterium</taxon>
    </lineage>
</organism>
<dbReference type="RefSeq" id="WP_249735953.1">
    <property type="nucleotide sequence ID" value="NZ_JAKNCJ010000001.1"/>
</dbReference>
<dbReference type="PANTHER" id="PTHR37163:SF1">
    <property type="entry name" value="DUF501 DOMAIN-CONTAINING PROTEIN"/>
    <property type="match status" value="1"/>
</dbReference>
<dbReference type="EMBL" id="JAKNCJ010000001">
    <property type="protein sequence ID" value="MCL6421787.1"/>
    <property type="molecule type" value="Genomic_DNA"/>
</dbReference>
<keyword evidence="2" id="KW-1185">Reference proteome</keyword>
<comment type="caution">
    <text evidence="1">The sequence shown here is derived from an EMBL/GenBank/DDBJ whole genome shotgun (WGS) entry which is preliminary data.</text>
</comment>
<evidence type="ECO:0000313" key="1">
    <source>
        <dbReference type="EMBL" id="MCL6421787.1"/>
    </source>
</evidence>
<name>A0ABT0QVT2_9MICO</name>
<gene>
    <name evidence="1" type="ORF">Bequi_00045</name>
</gene>
<proteinExistence type="predicted"/>
<dbReference type="PANTHER" id="PTHR37163">
    <property type="entry name" value="CONSERVED PROTEIN"/>
    <property type="match status" value="1"/>
</dbReference>
<reference evidence="1" key="1">
    <citation type="submission" date="2022-02" db="EMBL/GenBank/DDBJ databases">
        <authorList>
            <person name="Lee M."/>
            <person name="Kim S.-J."/>
            <person name="Jung M.-Y."/>
        </authorList>
    </citation>
    <scope>NUCLEOTIDE SEQUENCE</scope>
    <source>
        <strain evidence="1">JHP9</strain>
    </source>
</reference>
<evidence type="ECO:0000313" key="2">
    <source>
        <dbReference type="Proteomes" id="UP001203761"/>
    </source>
</evidence>
<dbReference type="Pfam" id="PF04417">
    <property type="entry name" value="DUF501"/>
    <property type="match status" value="1"/>
</dbReference>